<reference evidence="15 16" key="1">
    <citation type="submission" date="2016-11" db="EMBL/GenBank/DDBJ databases">
        <title>Study of marine rhodopsin-containing bacteria.</title>
        <authorList>
            <person name="Yoshizawa S."/>
            <person name="Kumagai Y."/>
            <person name="Kogure K."/>
        </authorList>
    </citation>
    <scope>NUCLEOTIDE SEQUENCE [LARGE SCALE GENOMIC DNA]</scope>
    <source>
        <strain evidence="15 16">SAORIC-28</strain>
    </source>
</reference>
<evidence type="ECO:0000256" key="11">
    <source>
        <dbReference type="ARBA" id="ARBA00049370"/>
    </source>
</evidence>
<dbReference type="NCBIfam" id="TIGR00455">
    <property type="entry name" value="apsK"/>
    <property type="match status" value="1"/>
</dbReference>
<dbReference type="InterPro" id="IPR050100">
    <property type="entry name" value="TRAFAC_GTPase_members"/>
</dbReference>
<dbReference type="InterPro" id="IPR054696">
    <property type="entry name" value="GTP-eEF1A_C"/>
</dbReference>
<evidence type="ECO:0000256" key="4">
    <source>
        <dbReference type="ARBA" id="ARBA00007237"/>
    </source>
</evidence>
<dbReference type="InterPro" id="IPR044139">
    <property type="entry name" value="CysN_NoDQ_III"/>
</dbReference>
<dbReference type="InterPro" id="IPR041757">
    <property type="entry name" value="CysN_GTP-bd"/>
</dbReference>
<dbReference type="NCBIfam" id="TIGR02034">
    <property type="entry name" value="CysN"/>
    <property type="match status" value="1"/>
</dbReference>
<dbReference type="GO" id="GO:0004781">
    <property type="term" value="F:sulfate adenylyltransferase (ATP) activity"/>
    <property type="evidence" value="ECO:0007669"/>
    <property type="project" value="UniProtKB-UniRule"/>
</dbReference>
<dbReference type="EC" id="2.7.7.4" evidence="12"/>
<keyword evidence="10" id="KW-0511">Multifunctional enzyme</keyword>
<evidence type="ECO:0000256" key="7">
    <source>
        <dbReference type="ARBA" id="ARBA00022741"/>
    </source>
</evidence>
<keyword evidence="16" id="KW-1185">Reference proteome</keyword>
<evidence type="ECO:0000256" key="9">
    <source>
        <dbReference type="ARBA" id="ARBA00023134"/>
    </source>
</evidence>
<comment type="function">
    <text evidence="12">With CysD forms the ATP sulfurylase (ATPS) that catalyzes the adenylation of sulfate producing adenosine 5'-phosphosulfate (APS) and diphosphate, the first enzymatic step in sulfur assimilation pathway. APS synthesis involves the formation of a high-energy phosphoric-sulfuric acid anhydride bond driven by GTP hydrolysis by CysN coupled to ATP hydrolysis by CysD.</text>
</comment>
<feature type="binding site" evidence="12">
    <location>
        <begin position="145"/>
        <end position="148"/>
    </location>
    <ligand>
        <name>GTP</name>
        <dbReference type="ChEBI" id="CHEBI:37565"/>
    </ligand>
</feature>
<proteinExistence type="inferred from homology"/>
<dbReference type="GO" id="GO:0005525">
    <property type="term" value="F:GTP binding"/>
    <property type="evidence" value="ECO:0007669"/>
    <property type="project" value="UniProtKB-UniRule"/>
</dbReference>
<dbReference type="InterPro" id="IPR005225">
    <property type="entry name" value="Small_GTP-bd"/>
</dbReference>
<evidence type="ECO:0000256" key="3">
    <source>
        <dbReference type="ARBA" id="ARBA00005438"/>
    </source>
</evidence>
<evidence type="ECO:0000256" key="13">
    <source>
        <dbReference type="HAMAP-Rule" id="MF_00065"/>
    </source>
</evidence>
<dbReference type="PANTHER" id="PTHR23115">
    <property type="entry name" value="TRANSLATION FACTOR"/>
    <property type="match status" value="1"/>
</dbReference>
<dbReference type="OrthoDB" id="9804504at2"/>
<gene>
    <name evidence="12" type="primary">cysN</name>
    <name evidence="13" type="synonym">cysC</name>
    <name evidence="15" type="ORF">BSZ37_16440</name>
</gene>
<dbReference type="GO" id="GO:0000103">
    <property type="term" value="P:sulfate assimilation"/>
    <property type="evidence" value="ECO:0007669"/>
    <property type="project" value="UniProtKB-UniRule"/>
</dbReference>
<dbReference type="NCBIfam" id="TIGR00231">
    <property type="entry name" value="small_GTP"/>
    <property type="match status" value="1"/>
</dbReference>
<dbReference type="SUPFAM" id="SSF50447">
    <property type="entry name" value="Translation proteins"/>
    <property type="match status" value="1"/>
</dbReference>
<dbReference type="PRINTS" id="PR00315">
    <property type="entry name" value="ELONGATNFCT"/>
</dbReference>
<dbReference type="Gene3D" id="2.40.30.10">
    <property type="entry name" value="Translation factors"/>
    <property type="match status" value="2"/>
</dbReference>
<comment type="pathway">
    <text evidence="12">Sulfur metabolism; hydrogen sulfide biosynthesis; sulfite from sulfate: step 1/3.</text>
</comment>
<comment type="caution">
    <text evidence="15">The sequence shown here is derived from an EMBL/GenBank/DDBJ whole genome shotgun (WGS) entry which is preliminary data.</text>
</comment>
<comment type="similarity">
    <text evidence="12">Belongs to the TRAFAC class translation factor GTPase superfamily. Classic translation factor GTPase family. CysN/NodQ subfamily.</text>
</comment>
<keyword evidence="13 15" id="KW-0418">Kinase</keyword>
<evidence type="ECO:0000313" key="16">
    <source>
        <dbReference type="Proteomes" id="UP000216339"/>
    </source>
</evidence>
<dbReference type="InterPro" id="IPR000795">
    <property type="entry name" value="T_Tr_GTP-bd_dom"/>
</dbReference>
<dbReference type="GO" id="GO:0004020">
    <property type="term" value="F:adenylylsulfate kinase activity"/>
    <property type="evidence" value="ECO:0007669"/>
    <property type="project" value="UniProtKB-UniRule"/>
</dbReference>
<dbReference type="CDD" id="cd02027">
    <property type="entry name" value="APSK"/>
    <property type="match status" value="1"/>
</dbReference>
<evidence type="ECO:0000259" key="14">
    <source>
        <dbReference type="PROSITE" id="PS51722"/>
    </source>
</evidence>
<dbReference type="NCBIfam" id="NF003013">
    <property type="entry name" value="PRK03846.1"/>
    <property type="match status" value="1"/>
</dbReference>
<organism evidence="15 16">
    <name type="scientific">Rubrivirga marina</name>
    <dbReference type="NCBI Taxonomy" id="1196024"/>
    <lineage>
        <taxon>Bacteria</taxon>
        <taxon>Pseudomonadati</taxon>
        <taxon>Rhodothermota</taxon>
        <taxon>Rhodothermia</taxon>
        <taxon>Rhodothermales</taxon>
        <taxon>Rubricoccaceae</taxon>
        <taxon>Rubrivirga</taxon>
    </lineage>
</organism>
<dbReference type="NCBIfam" id="NF003478">
    <property type="entry name" value="PRK05124.1"/>
    <property type="match status" value="1"/>
</dbReference>
<dbReference type="CDD" id="cd04095">
    <property type="entry name" value="CysN_NoDQ_III"/>
    <property type="match status" value="1"/>
</dbReference>
<keyword evidence="8 12" id="KW-0067">ATP-binding</keyword>
<dbReference type="AlphaFoldDB" id="A0A271J5L0"/>
<dbReference type="InterPro" id="IPR059117">
    <property type="entry name" value="APS_kinase_dom"/>
</dbReference>
<dbReference type="PROSITE" id="PS00301">
    <property type="entry name" value="G_TR_1"/>
    <property type="match status" value="1"/>
</dbReference>
<dbReference type="InterPro" id="IPR011779">
    <property type="entry name" value="SO4_adenylTrfase_lsu"/>
</dbReference>
<evidence type="ECO:0000256" key="12">
    <source>
        <dbReference type="HAMAP-Rule" id="MF_00062"/>
    </source>
</evidence>
<dbReference type="GO" id="GO:0070814">
    <property type="term" value="P:hydrogen sulfide biosynthetic process"/>
    <property type="evidence" value="ECO:0007669"/>
    <property type="project" value="UniProtKB-UniRule"/>
</dbReference>
<comment type="pathway">
    <text evidence="13">Sulfur metabolism; hydrogen sulfide biosynthesis; sulfite from sulfate: step 2/3.</text>
</comment>
<dbReference type="CDD" id="cd03695">
    <property type="entry name" value="CysN_NodQ_II"/>
    <property type="match status" value="1"/>
</dbReference>
<dbReference type="InterPro" id="IPR009001">
    <property type="entry name" value="Transl_elong_EF1A/Init_IF2_C"/>
</dbReference>
<comment type="function">
    <text evidence="2">APS kinase catalyzes the synthesis of activated sulfate.</text>
</comment>
<dbReference type="Pfam" id="PF00009">
    <property type="entry name" value="GTP_EFTU"/>
    <property type="match status" value="1"/>
</dbReference>
<keyword evidence="5 12" id="KW-0808">Transferase</keyword>
<sequence length="642" mass="70196">MDLLRFTTAGSVDDGKSTLIGRLLYDSKSIFEDQLEAVSEASRARGTDDDGVPDLALLTDGLRAEREQGITIDVAYRYFATPRRKFIIADTPGHVQYTRNMVTGASTADLAVVLVDARRGVQTQSKRHAFIAALLGIPHVVVAINKMDLVGYAQETYSRIVDEFSAFAAKLDLRDVDFIPVSALKGDNVVERSEHMGWYGGSTLLHHLEHVNVAGDRNLRDFRFPVQTVIRPDQTFRGFAGTIASGAIRPGEEVLALPAGTRSTVKTITTLDGDLDEAGAGEAVVLTLEDEIDVSRGDMLVRPQNIPEVGTGVEAMMCWMAEEELQPNRHYLLRHTTREVKAFVDEIVYRVDVDTLHREGADTLGLNDIGRVRVTTAAPLFFDPYQQSKPTGAFILIDPYSNATVAAGMIRGASQSPEEVAGKAARLERSADAAAAFEDRQVSPNVVWEGLNIPRDEREAKQDHRAAVLWFTGLSGSGKTTVAREVERRLFDAGVKTMLLDGDQVRHGLSGDLGFSPADRRENNRRVGEVARLFFESGAVTLCTFVSPYAADRDRVRDLIPGGRYFEVFVDVDVETAKERDPKGIYAKADAGEIQNLTGVSAPYEAPADPEITLRTATMSVDEAVEVVLDALTEAGIVERDA</sequence>
<name>A0A271J5L0_9BACT</name>
<dbReference type="HAMAP" id="MF_00062">
    <property type="entry name" value="Sulf_adenylyltr_sub1"/>
    <property type="match status" value="1"/>
</dbReference>
<dbReference type="Gene3D" id="3.40.50.300">
    <property type="entry name" value="P-loop containing nucleotide triphosphate hydrolases"/>
    <property type="match status" value="2"/>
</dbReference>
<evidence type="ECO:0000256" key="6">
    <source>
        <dbReference type="ARBA" id="ARBA00022695"/>
    </source>
</evidence>
<evidence type="ECO:0000256" key="10">
    <source>
        <dbReference type="ARBA" id="ARBA00023268"/>
    </source>
</evidence>
<dbReference type="GO" id="GO:0003924">
    <property type="term" value="F:GTPase activity"/>
    <property type="evidence" value="ECO:0007669"/>
    <property type="project" value="InterPro"/>
</dbReference>
<dbReference type="EC" id="2.7.1.25" evidence="13"/>
<dbReference type="InterPro" id="IPR027417">
    <property type="entry name" value="P-loop_NTPase"/>
</dbReference>
<keyword evidence="7 12" id="KW-0547">Nucleotide-binding</keyword>
<accession>A0A271J5L0</accession>
<evidence type="ECO:0000256" key="5">
    <source>
        <dbReference type="ARBA" id="ARBA00022679"/>
    </source>
</evidence>
<feature type="domain" description="Tr-type G" evidence="14">
    <location>
        <begin position="1"/>
        <end position="219"/>
    </location>
</feature>
<evidence type="ECO:0000313" key="15">
    <source>
        <dbReference type="EMBL" id="PAP78816.1"/>
    </source>
</evidence>
<comment type="subunit">
    <text evidence="12">Heterodimer composed of CysD, the smaller subunit, and CysN.</text>
</comment>
<comment type="catalytic activity">
    <reaction evidence="1 13">
        <text>adenosine 5'-phosphosulfate + ATP = 3'-phosphoadenylyl sulfate + ADP + H(+)</text>
        <dbReference type="Rhea" id="RHEA:24152"/>
        <dbReference type="ChEBI" id="CHEBI:15378"/>
        <dbReference type="ChEBI" id="CHEBI:30616"/>
        <dbReference type="ChEBI" id="CHEBI:58243"/>
        <dbReference type="ChEBI" id="CHEBI:58339"/>
        <dbReference type="ChEBI" id="CHEBI:456216"/>
        <dbReference type="EC" id="2.7.1.25"/>
    </reaction>
</comment>
<dbReference type="RefSeq" id="WP_095512430.1">
    <property type="nucleotide sequence ID" value="NZ_MQWD01000001.1"/>
</dbReference>
<comment type="catalytic activity">
    <reaction evidence="11 12">
        <text>sulfate + ATP + H(+) = adenosine 5'-phosphosulfate + diphosphate</text>
        <dbReference type="Rhea" id="RHEA:18133"/>
        <dbReference type="ChEBI" id="CHEBI:15378"/>
        <dbReference type="ChEBI" id="CHEBI:16189"/>
        <dbReference type="ChEBI" id="CHEBI:30616"/>
        <dbReference type="ChEBI" id="CHEBI:33019"/>
        <dbReference type="ChEBI" id="CHEBI:58243"/>
        <dbReference type="EC" id="2.7.7.4"/>
    </reaction>
</comment>
<protein>
    <recommendedName>
        <fullName evidence="12 13">Multifunctional fusion protein</fullName>
    </recommendedName>
    <domain>
        <recommendedName>
            <fullName evidence="12">Sulfate adenylyltransferase subunit 1</fullName>
            <ecNumber evidence="12">2.7.7.4</ecNumber>
        </recommendedName>
        <alternativeName>
            <fullName evidence="12">ATP-sulfurylase large subunit</fullName>
        </alternativeName>
        <alternativeName>
            <fullName evidence="12">Sulfate adenylate transferase</fullName>
            <shortName evidence="12">SAT</shortName>
        </alternativeName>
    </domain>
    <domain>
        <recommendedName>
            <fullName evidence="13">Adenylyl-sulfate kinase</fullName>
            <ecNumber evidence="13">2.7.1.25</ecNumber>
        </recommendedName>
        <alternativeName>
            <fullName evidence="13">APS kinase</fullName>
        </alternativeName>
        <alternativeName>
            <fullName evidence="13">ATP adenosine-5'-phosphosulfate 3'-phosphotransferase</fullName>
        </alternativeName>
        <alternativeName>
            <fullName evidence="13">Adenosine-5'-phosphosulfate kinase</fullName>
        </alternativeName>
    </domain>
</protein>
<dbReference type="CDD" id="cd04166">
    <property type="entry name" value="CysN_ATPS"/>
    <property type="match status" value="1"/>
</dbReference>
<dbReference type="EMBL" id="MQWD01000001">
    <property type="protein sequence ID" value="PAP78816.1"/>
    <property type="molecule type" value="Genomic_DNA"/>
</dbReference>
<comment type="function">
    <text evidence="13">Catalyzes the synthesis of activated sulfate.</text>
</comment>
<comment type="similarity">
    <text evidence="3">In the C-terminal section; belongs to the APS kinase family.</text>
</comment>
<dbReference type="UniPathway" id="UPA00140">
    <property type="reaction ID" value="UER00204"/>
</dbReference>
<dbReference type="NCBIfam" id="NF004035">
    <property type="entry name" value="PRK05506.1"/>
    <property type="match status" value="1"/>
</dbReference>
<dbReference type="GO" id="GO:0005524">
    <property type="term" value="F:ATP binding"/>
    <property type="evidence" value="ECO:0007669"/>
    <property type="project" value="UniProtKB-UniRule"/>
</dbReference>
<dbReference type="Pfam" id="PF01583">
    <property type="entry name" value="APS_kinase"/>
    <property type="match status" value="1"/>
</dbReference>
<keyword evidence="9 12" id="KW-0342">GTP-binding</keyword>
<dbReference type="Pfam" id="PF22594">
    <property type="entry name" value="GTP-eEF1A_C"/>
    <property type="match status" value="1"/>
</dbReference>
<dbReference type="Proteomes" id="UP000216339">
    <property type="component" value="Unassembled WGS sequence"/>
</dbReference>
<comment type="similarity">
    <text evidence="4">In the N-terminal section; belongs to the TRAFAC class translation factor GTPase superfamily. Classic translation factor GTPase family. CysN/NodQ subfamily.</text>
</comment>
<dbReference type="InterPro" id="IPR009000">
    <property type="entry name" value="Transl_B-barrel_sf"/>
</dbReference>
<feature type="binding site" evidence="12">
    <location>
        <begin position="10"/>
        <end position="17"/>
    </location>
    <ligand>
        <name>GTP</name>
        <dbReference type="ChEBI" id="CHEBI:37565"/>
    </ligand>
</feature>
<comment type="similarity">
    <text evidence="13">Belongs to the APS kinase family.</text>
</comment>
<keyword evidence="13" id="KW-0597">Phosphoprotein</keyword>
<dbReference type="InterPro" id="IPR031157">
    <property type="entry name" value="G_TR_CS"/>
</dbReference>
<dbReference type="InterPro" id="IPR044138">
    <property type="entry name" value="CysN_II"/>
</dbReference>
<feature type="binding site" evidence="12">
    <location>
        <begin position="90"/>
        <end position="94"/>
    </location>
    <ligand>
        <name>GTP</name>
        <dbReference type="ChEBI" id="CHEBI:37565"/>
    </ligand>
</feature>
<keyword evidence="6 12" id="KW-0548">Nucleotidyltransferase</keyword>
<dbReference type="HAMAP" id="MF_00065">
    <property type="entry name" value="Adenylyl_sulf_kinase"/>
    <property type="match status" value="1"/>
</dbReference>
<dbReference type="InterPro" id="IPR002891">
    <property type="entry name" value="APS"/>
</dbReference>
<dbReference type="PROSITE" id="PS51722">
    <property type="entry name" value="G_TR_2"/>
    <property type="match status" value="1"/>
</dbReference>
<feature type="binding site" evidence="13">
    <location>
        <begin position="473"/>
        <end position="480"/>
    </location>
    <ligand>
        <name>ATP</name>
        <dbReference type="ChEBI" id="CHEBI:30616"/>
    </ligand>
</feature>
<evidence type="ECO:0000256" key="1">
    <source>
        <dbReference type="ARBA" id="ARBA00001823"/>
    </source>
</evidence>
<dbReference type="SUPFAM" id="SSF50465">
    <property type="entry name" value="EF-Tu/eEF-1alpha/eIF2-gamma C-terminal domain"/>
    <property type="match status" value="1"/>
</dbReference>
<evidence type="ECO:0000256" key="2">
    <source>
        <dbReference type="ARBA" id="ARBA00002357"/>
    </source>
</evidence>
<dbReference type="SUPFAM" id="SSF52540">
    <property type="entry name" value="P-loop containing nucleoside triphosphate hydrolases"/>
    <property type="match status" value="2"/>
</dbReference>
<feature type="active site" description="Phosphoserine intermediate" evidence="13">
    <location>
        <position position="547"/>
    </location>
</feature>
<evidence type="ECO:0000256" key="8">
    <source>
        <dbReference type="ARBA" id="ARBA00022840"/>
    </source>
</evidence>
<dbReference type="FunFam" id="3.40.50.300:FF:000119">
    <property type="entry name" value="Sulfate adenylyltransferase subunit 1"/>
    <property type="match status" value="1"/>
</dbReference>